<reference evidence="2" key="1">
    <citation type="submission" date="2021-02" db="EMBL/GenBank/DDBJ databases">
        <authorList>
            <person name="Palmer J.M."/>
        </authorList>
    </citation>
    <scope>NUCLEOTIDE SEQUENCE</scope>
    <source>
        <strain evidence="2">SCRP734</strain>
    </source>
</reference>
<dbReference type="OrthoDB" id="89992at2759"/>
<dbReference type="EMBL" id="JAGDFM010000205">
    <property type="protein sequence ID" value="KAG7382518.1"/>
    <property type="molecule type" value="Genomic_DNA"/>
</dbReference>
<evidence type="ECO:0000256" key="1">
    <source>
        <dbReference type="SAM" id="SignalP"/>
    </source>
</evidence>
<evidence type="ECO:0000313" key="2">
    <source>
        <dbReference type="EMBL" id="KAG7382518.1"/>
    </source>
</evidence>
<feature type="chain" id="PRO_5035852365" evidence="1">
    <location>
        <begin position="20"/>
        <end position="151"/>
    </location>
</feature>
<gene>
    <name evidence="2" type="ORF">PHYPSEUDO_004785</name>
</gene>
<accession>A0A8T1VQJ7</accession>
<proteinExistence type="predicted"/>
<dbReference type="AlphaFoldDB" id="A0A8T1VQJ7"/>
<dbReference type="Proteomes" id="UP000694044">
    <property type="component" value="Unassembled WGS sequence"/>
</dbReference>
<keyword evidence="1" id="KW-0732">Signal</keyword>
<comment type="caution">
    <text evidence="2">The sequence shown here is derived from an EMBL/GenBank/DDBJ whole genome shotgun (WGS) entry which is preliminary data.</text>
</comment>
<keyword evidence="3" id="KW-1185">Reference proteome</keyword>
<organism evidence="2 3">
    <name type="scientific">Phytophthora pseudosyringae</name>
    <dbReference type="NCBI Taxonomy" id="221518"/>
    <lineage>
        <taxon>Eukaryota</taxon>
        <taxon>Sar</taxon>
        <taxon>Stramenopiles</taxon>
        <taxon>Oomycota</taxon>
        <taxon>Peronosporomycetes</taxon>
        <taxon>Peronosporales</taxon>
        <taxon>Peronosporaceae</taxon>
        <taxon>Phytophthora</taxon>
    </lineage>
</organism>
<evidence type="ECO:0000313" key="3">
    <source>
        <dbReference type="Proteomes" id="UP000694044"/>
    </source>
</evidence>
<name>A0A8T1VQJ7_9STRA</name>
<protein>
    <submittedName>
        <fullName evidence="2">Uncharacterized protein</fullName>
    </submittedName>
</protein>
<sequence length="151" mass="16530">MLAAIFACYFLSFSSPVEANSNWIGLYQDTHFRGLVQSLRDVKLQTCYNLLCDGVNNEVSSASWLGFAEKASSDGLPQITFFMDKDCAGSSQGYQASEANYPSDFSVAGMDNKITSLIVYDRNVVDVDNTETFCQGSTELARVGRVTKATN</sequence>
<feature type="signal peptide" evidence="1">
    <location>
        <begin position="1"/>
        <end position="19"/>
    </location>
</feature>